<evidence type="ECO:0000259" key="1">
    <source>
        <dbReference type="Pfam" id="PF23704"/>
    </source>
</evidence>
<dbReference type="OrthoDB" id="68020at2759"/>
<keyword evidence="3" id="KW-1185">Reference proteome</keyword>
<dbReference type="InterPro" id="IPR056428">
    <property type="entry name" value="WH_GTF3C1"/>
</dbReference>
<gene>
    <name evidence="2" type="ORF">COLO4_38602</name>
</gene>
<protein>
    <recommendedName>
        <fullName evidence="1">General transcription factor 3C polypeptide 1 winged-helix domain-containing protein</fullName>
    </recommendedName>
</protein>
<evidence type="ECO:0000313" key="3">
    <source>
        <dbReference type="Proteomes" id="UP000187203"/>
    </source>
</evidence>
<dbReference type="Pfam" id="PF23704">
    <property type="entry name" value="WHD_GTF3C1_N"/>
    <property type="match status" value="1"/>
</dbReference>
<accession>A0A1R3FU75</accession>
<name>A0A1R3FU75_9ROSI</name>
<dbReference type="Proteomes" id="UP000187203">
    <property type="component" value="Unassembled WGS sequence"/>
</dbReference>
<dbReference type="EMBL" id="AWUE01024916">
    <property type="protein sequence ID" value="OMO49316.1"/>
    <property type="molecule type" value="Genomic_DNA"/>
</dbReference>
<proteinExistence type="predicted"/>
<feature type="domain" description="General transcription factor 3C polypeptide 1 winged-helix" evidence="1">
    <location>
        <begin position="1"/>
        <end position="90"/>
    </location>
</feature>
<reference evidence="3" key="1">
    <citation type="submission" date="2013-09" db="EMBL/GenBank/DDBJ databases">
        <title>Corchorus olitorius genome sequencing.</title>
        <authorList>
            <person name="Alam M."/>
            <person name="Haque M.S."/>
            <person name="Islam M.S."/>
            <person name="Emdad E.M."/>
            <person name="Islam M.M."/>
            <person name="Ahmed B."/>
            <person name="Halim A."/>
            <person name="Hossen Q.M.M."/>
            <person name="Hossain M.Z."/>
            <person name="Ahmed R."/>
            <person name="Khan M.M."/>
            <person name="Islam R."/>
            <person name="Rashid M.M."/>
            <person name="Khan S.A."/>
            <person name="Rahman M.S."/>
            <person name="Alam M."/>
            <person name="Yahiya A.S."/>
            <person name="Khan M.S."/>
            <person name="Azam M.S."/>
            <person name="Haque T."/>
            <person name="Lashkar M.Z.H."/>
            <person name="Akhand A.I."/>
            <person name="Morshed G."/>
            <person name="Roy S."/>
            <person name="Uddin K.S."/>
            <person name="Rabeya T."/>
            <person name="Hossain A.S."/>
            <person name="Chowdhury A."/>
            <person name="Snigdha A.R."/>
            <person name="Mortoza M.S."/>
            <person name="Matin S.A."/>
            <person name="Hoque S.M.E."/>
            <person name="Islam M.K."/>
            <person name="Roy D.K."/>
            <person name="Haider R."/>
            <person name="Moosa M.M."/>
            <person name="Elias S.M."/>
            <person name="Hasan A.M."/>
            <person name="Jahan S."/>
            <person name="Shafiuddin M."/>
            <person name="Mahmood N."/>
            <person name="Shommy N.S."/>
        </authorList>
    </citation>
    <scope>NUCLEOTIDE SEQUENCE [LARGE SCALE GENOMIC DNA]</scope>
    <source>
        <strain evidence="3">cv. O-4</strain>
    </source>
</reference>
<sequence length="91" mass="9970">MDEIISSALEEVCTQGRDGLAVCSPCSNLNLSVKIKRALQTNLLKIPTIQFQVRNLVHASGDPSIRCFNDAERLDLKKSIVNNVSLSNAFP</sequence>
<comment type="caution">
    <text evidence="2">The sequence shown here is derived from an EMBL/GenBank/DDBJ whole genome shotgun (WGS) entry which is preliminary data.</text>
</comment>
<dbReference type="STRING" id="93759.A0A1R3FU75"/>
<dbReference type="AlphaFoldDB" id="A0A1R3FU75"/>
<evidence type="ECO:0000313" key="2">
    <source>
        <dbReference type="EMBL" id="OMO49316.1"/>
    </source>
</evidence>
<organism evidence="2 3">
    <name type="scientific">Corchorus olitorius</name>
    <dbReference type="NCBI Taxonomy" id="93759"/>
    <lineage>
        <taxon>Eukaryota</taxon>
        <taxon>Viridiplantae</taxon>
        <taxon>Streptophyta</taxon>
        <taxon>Embryophyta</taxon>
        <taxon>Tracheophyta</taxon>
        <taxon>Spermatophyta</taxon>
        <taxon>Magnoliopsida</taxon>
        <taxon>eudicotyledons</taxon>
        <taxon>Gunneridae</taxon>
        <taxon>Pentapetalae</taxon>
        <taxon>rosids</taxon>
        <taxon>malvids</taxon>
        <taxon>Malvales</taxon>
        <taxon>Malvaceae</taxon>
        <taxon>Grewioideae</taxon>
        <taxon>Apeibeae</taxon>
        <taxon>Corchorus</taxon>
    </lineage>
</organism>